<keyword evidence="5 6" id="KW-0411">Iron-sulfur</keyword>
<dbReference type="GO" id="GO:0051539">
    <property type="term" value="F:4 iron, 4 sulfur cluster binding"/>
    <property type="evidence" value="ECO:0007669"/>
    <property type="project" value="UniProtKB-KW"/>
</dbReference>
<dbReference type="SUPFAM" id="SSF102114">
    <property type="entry name" value="Radical SAM enzymes"/>
    <property type="match status" value="1"/>
</dbReference>
<dbReference type="GO" id="GO:0003824">
    <property type="term" value="F:catalytic activity"/>
    <property type="evidence" value="ECO:0007669"/>
    <property type="project" value="InterPro"/>
</dbReference>
<dbReference type="InterPro" id="IPR007197">
    <property type="entry name" value="rSAM"/>
</dbReference>
<dbReference type="PROSITE" id="PS51918">
    <property type="entry name" value="RADICAL_SAM"/>
    <property type="match status" value="1"/>
</dbReference>
<proteinExistence type="predicted"/>
<name>A0A267MDQ7_9FIRM</name>
<evidence type="ECO:0000256" key="1">
    <source>
        <dbReference type="ARBA" id="ARBA00022485"/>
    </source>
</evidence>
<dbReference type="InterPro" id="IPR034457">
    <property type="entry name" value="Organic_radical-activating"/>
</dbReference>
<dbReference type="SFLD" id="SFLDG01101">
    <property type="entry name" value="Uncharacterised_Radical_SAM_Su"/>
    <property type="match status" value="1"/>
</dbReference>
<dbReference type="Pfam" id="PF04055">
    <property type="entry name" value="Radical_SAM"/>
    <property type="match status" value="1"/>
</dbReference>
<dbReference type="InterPro" id="IPR006638">
    <property type="entry name" value="Elp3/MiaA/NifB-like_rSAM"/>
</dbReference>
<keyword evidence="2 6" id="KW-0949">S-adenosyl-L-methionine</keyword>
<dbReference type="Proteomes" id="UP000216024">
    <property type="component" value="Unassembled WGS sequence"/>
</dbReference>
<keyword evidence="1" id="KW-0004">4Fe-4S</keyword>
<feature type="binding site" evidence="6">
    <location>
        <position position="89"/>
    </location>
    <ligand>
        <name>[4Fe-4S] cluster</name>
        <dbReference type="ChEBI" id="CHEBI:49883"/>
        <note>4Fe-4S-S-AdoMet</note>
    </ligand>
</feature>
<evidence type="ECO:0000256" key="2">
    <source>
        <dbReference type="ARBA" id="ARBA00022691"/>
    </source>
</evidence>
<comment type="caution">
    <text evidence="8">The sequence shown here is derived from an EMBL/GenBank/DDBJ whole genome shotgun (WGS) entry which is preliminary data.</text>
</comment>
<dbReference type="InterPro" id="IPR027596">
    <property type="entry name" value="AmmeMemoSam_rS"/>
</dbReference>
<feature type="domain" description="Radical SAM core" evidence="7">
    <location>
        <begin position="67"/>
        <end position="288"/>
    </location>
</feature>
<dbReference type="InterPro" id="IPR016431">
    <property type="entry name" value="Pyrv-formate_lyase-activ_prd"/>
</dbReference>
<accession>A0A267MDQ7</accession>
<evidence type="ECO:0000256" key="6">
    <source>
        <dbReference type="PIRSR" id="PIRSR004869-50"/>
    </source>
</evidence>
<feature type="binding site" evidence="6">
    <location>
        <position position="86"/>
    </location>
    <ligand>
        <name>[4Fe-4S] cluster</name>
        <dbReference type="ChEBI" id="CHEBI:49883"/>
        <note>4Fe-4S-S-AdoMet</note>
    </ligand>
</feature>
<dbReference type="EMBL" id="NIBG01000030">
    <property type="protein sequence ID" value="PAB56923.1"/>
    <property type="molecule type" value="Genomic_DNA"/>
</dbReference>
<organism evidence="8 9">
    <name type="scientific">Anaeromicrobium sediminis</name>
    <dbReference type="NCBI Taxonomy" id="1478221"/>
    <lineage>
        <taxon>Bacteria</taxon>
        <taxon>Bacillati</taxon>
        <taxon>Bacillota</taxon>
        <taxon>Clostridia</taxon>
        <taxon>Peptostreptococcales</taxon>
        <taxon>Thermotaleaceae</taxon>
        <taxon>Anaeromicrobium</taxon>
    </lineage>
</organism>
<evidence type="ECO:0000259" key="7">
    <source>
        <dbReference type="PROSITE" id="PS51918"/>
    </source>
</evidence>
<dbReference type="SMART" id="SM00729">
    <property type="entry name" value="Elp3"/>
    <property type="match status" value="1"/>
</dbReference>
<protein>
    <submittedName>
        <fullName evidence="8">AmmeMemoRadiSam system radical SAM enzyme</fullName>
    </submittedName>
</protein>
<keyword evidence="4 6" id="KW-0408">Iron</keyword>
<evidence type="ECO:0000256" key="5">
    <source>
        <dbReference type="ARBA" id="ARBA00023014"/>
    </source>
</evidence>
<dbReference type="NCBIfam" id="TIGR04337">
    <property type="entry name" value="AmmeMemoSam_rS"/>
    <property type="match status" value="1"/>
</dbReference>
<dbReference type="InterPro" id="IPR013785">
    <property type="entry name" value="Aldolase_TIM"/>
</dbReference>
<dbReference type="PANTHER" id="PTHR30352">
    <property type="entry name" value="PYRUVATE FORMATE-LYASE-ACTIVATING ENZYME"/>
    <property type="match status" value="1"/>
</dbReference>
<dbReference type="RefSeq" id="WP_095135762.1">
    <property type="nucleotide sequence ID" value="NZ_NIBG01000030.1"/>
</dbReference>
<dbReference type="PIRSF" id="PIRSF004869">
    <property type="entry name" value="PflX_prd"/>
    <property type="match status" value="1"/>
</dbReference>
<reference evidence="8 9" key="1">
    <citation type="submission" date="2017-06" db="EMBL/GenBank/DDBJ databases">
        <title>Draft genome sequence of anaerobic fermentative bacterium Anaeromicrobium sediminis DY2726D isolated from West Pacific Ocean sediments.</title>
        <authorList>
            <person name="Zeng X."/>
        </authorList>
    </citation>
    <scope>NUCLEOTIDE SEQUENCE [LARGE SCALE GENOMIC DNA]</scope>
    <source>
        <strain evidence="8 9">DY2726D</strain>
    </source>
</reference>
<gene>
    <name evidence="8" type="primary">amrS</name>
    <name evidence="8" type="ORF">CCE28_20125</name>
</gene>
<dbReference type="AlphaFoldDB" id="A0A267MDQ7"/>
<dbReference type="PANTHER" id="PTHR30352:SF5">
    <property type="entry name" value="PYRUVATE FORMATE-LYASE 1-ACTIVATING ENZYME"/>
    <property type="match status" value="1"/>
</dbReference>
<dbReference type="GO" id="GO:0046872">
    <property type="term" value="F:metal ion binding"/>
    <property type="evidence" value="ECO:0007669"/>
    <property type="project" value="UniProtKB-KW"/>
</dbReference>
<comment type="cofactor">
    <cofactor evidence="6">
        <name>[4Fe-4S] cluster</name>
        <dbReference type="ChEBI" id="CHEBI:49883"/>
    </cofactor>
    <text evidence="6">Binds 1 [4Fe-4S] cluster. The cluster is coordinated with 3 cysteines and an exchangeable S-adenosyl-L-methionine.</text>
</comment>
<dbReference type="CDD" id="cd01335">
    <property type="entry name" value="Radical_SAM"/>
    <property type="match status" value="1"/>
</dbReference>
<feature type="binding site" evidence="6">
    <location>
        <position position="82"/>
    </location>
    <ligand>
        <name>[4Fe-4S] cluster</name>
        <dbReference type="ChEBI" id="CHEBI:49883"/>
        <note>4Fe-4S-S-AdoMet</note>
    </ligand>
</feature>
<dbReference type="SFLD" id="SFLDS00029">
    <property type="entry name" value="Radical_SAM"/>
    <property type="match status" value="1"/>
</dbReference>
<evidence type="ECO:0000313" key="8">
    <source>
        <dbReference type="EMBL" id="PAB56923.1"/>
    </source>
</evidence>
<sequence>MEKKAMFYEIKGEKIHCFLCPHNCHIGENQFGLCGVRTNKDMELKTINYGEIASANQDPIEKKPLFHFKPGTLILSVGSFGCNFACGFCQNYSISQERPKSEFVEPKKLADTTANLDNNTGIAFTYNEPTIWYEYVYDVAKDLKENYEDIKVVLVTDGYITKEALEKLMPYVDAMNIDLKGFSEEYYKKICRGSLKPVMETIEYAAKHCHVEITTLLVSSLNDSLEEVEEISKFLAQINKNIPLHLSRYFPTYKMNLPATEINTILEAQKRAQEHLNYVFVGNVPNMDNSTYCPKCKELLIDRQNMMAQVYITDTECPTCGYEIEVVL</sequence>
<dbReference type="InterPro" id="IPR058240">
    <property type="entry name" value="rSAM_sf"/>
</dbReference>
<keyword evidence="3 6" id="KW-0479">Metal-binding</keyword>
<evidence type="ECO:0000256" key="4">
    <source>
        <dbReference type="ARBA" id="ARBA00023004"/>
    </source>
</evidence>
<dbReference type="Gene3D" id="3.20.20.70">
    <property type="entry name" value="Aldolase class I"/>
    <property type="match status" value="1"/>
</dbReference>
<evidence type="ECO:0000313" key="9">
    <source>
        <dbReference type="Proteomes" id="UP000216024"/>
    </source>
</evidence>
<evidence type="ECO:0000256" key="3">
    <source>
        <dbReference type="ARBA" id="ARBA00022723"/>
    </source>
</evidence>
<keyword evidence="9" id="KW-1185">Reference proteome</keyword>
<dbReference type="OrthoDB" id="9778883at2"/>